<dbReference type="Proteomes" id="UP000276776">
    <property type="component" value="Unassembled WGS sequence"/>
</dbReference>
<evidence type="ECO:0000313" key="5">
    <source>
        <dbReference type="Proteomes" id="UP000276776"/>
    </source>
</evidence>
<dbReference type="PANTHER" id="PTHR44068:SF1">
    <property type="entry name" value="HYPOTHETICAL LOC100005854"/>
    <property type="match status" value="1"/>
</dbReference>
<dbReference type="Pfam" id="PF08241">
    <property type="entry name" value="Methyltransf_11"/>
    <property type="match status" value="1"/>
</dbReference>
<dbReference type="InterPro" id="IPR050447">
    <property type="entry name" value="Erg6_SMT_methyltransf"/>
</dbReference>
<dbReference type="InterPro" id="IPR029063">
    <property type="entry name" value="SAM-dependent_MTases_sf"/>
</dbReference>
<accession>A0A0N5D181</accession>
<dbReference type="PANTHER" id="PTHR44068">
    <property type="entry name" value="ZGC:194242"/>
    <property type="match status" value="1"/>
</dbReference>
<dbReference type="CDD" id="cd02440">
    <property type="entry name" value="AdoMet_MTases"/>
    <property type="match status" value="1"/>
</dbReference>
<dbReference type="OrthoDB" id="506498at2759"/>
<dbReference type="Gene3D" id="3.40.50.150">
    <property type="entry name" value="Vaccinia Virus protein VP39"/>
    <property type="match status" value="1"/>
</dbReference>
<evidence type="ECO:0000259" key="3">
    <source>
        <dbReference type="Pfam" id="PF08241"/>
    </source>
</evidence>
<keyword evidence="1" id="KW-0808">Transferase</keyword>
<dbReference type="SUPFAM" id="SSF53335">
    <property type="entry name" value="S-adenosyl-L-methionine-dependent methyltransferases"/>
    <property type="match status" value="1"/>
</dbReference>
<dbReference type="GO" id="GO:0016126">
    <property type="term" value="P:sterol biosynthetic process"/>
    <property type="evidence" value="ECO:0007669"/>
    <property type="project" value="TreeGrafter"/>
</dbReference>
<organism evidence="6">
    <name type="scientific">Thelazia callipaeda</name>
    <name type="common">Oriental eyeworm</name>
    <name type="synonym">Parasitic nematode</name>
    <dbReference type="NCBI Taxonomy" id="103827"/>
    <lineage>
        <taxon>Eukaryota</taxon>
        <taxon>Metazoa</taxon>
        <taxon>Ecdysozoa</taxon>
        <taxon>Nematoda</taxon>
        <taxon>Chromadorea</taxon>
        <taxon>Rhabditida</taxon>
        <taxon>Spirurina</taxon>
        <taxon>Spiruromorpha</taxon>
        <taxon>Thelazioidea</taxon>
        <taxon>Thelaziidae</taxon>
        <taxon>Thelazia</taxon>
    </lineage>
</organism>
<reference evidence="6" key="1">
    <citation type="submission" date="2017-02" db="UniProtKB">
        <authorList>
            <consortium name="WormBaseParasite"/>
        </authorList>
    </citation>
    <scope>IDENTIFICATION</scope>
</reference>
<dbReference type="EMBL" id="UYYF01004428">
    <property type="protein sequence ID" value="VDN03952.1"/>
    <property type="molecule type" value="Genomic_DNA"/>
</dbReference>
<dbReference type="InterPro" id="IPR013216">
    <property type="entry name" value="Methyltransf_11"/>
</dbReference>
<name>A0A0N5D181_THECL</name>
<dbReference type="WBParaSite" id="TCLT_0000659801-mRNA-1">
    <property type="protein sequence ID" value="TCLT_0000659801-mRNA-1"/>
    <property type="gene ID" value="TCLT_0000659801"/>
</dbReference>
<sequence length="279" mass="32477">MFDYLLNILNKSYYFLFDRFIIYPMLRFLHNQYNLRFMNLGYQSLEDEELPNLKKLCAEDLCCKANIALYEKALSLCPKYPNFDGLRLLEVGCGQGGGIEWILRAHQSFVAVNGIEPIIVDSKCGRIVQGRAEQLPFDNDSFDIVLSVESSHLYANCRQFFQECSRVLCEDGFLCWTDLRYTHQLSTTLHEARESGLQLNRMEDITLQVLRGIQLTSARYESMLQHAPYFVRLFQESIRTTYCAPGTLSYQRFLTHKKIYVCACWQNQNSKHKNSSTTM</sequence>
<evidence type="ECO:0000256" key="1">
    <source>
        <dbReference type="ARBA" id="ARBA00022679"/>
    </source>
</evidence>
<dbReference type="GO" id="GO:0005783">
    <property type="term" value="C:endoplasmic reticulum"/>
    <property type="evidence" value="ECO:0007669"/>
    <property type="project" value="TreeGrafter"/>
</dbReference>
<evidence type="ECO:0000313" key="6">
    <source>
        <dbReference type="WBParaSite" id="TCLT_0000659801-mRNA-1"/>
    </source>
</evidence>
<dbReference type="STRING" id="103827.A0A0N5D181"/>
<gene>
    <name evidence="4" type="ORF">TCLT_LOCUS6587</name>
</gene>
<protein>
    <submittedName>
        <fullName evidence="6">Methyltransf_11 domain-containing protein</fullName>
    </submittedName>
</protein>
<dbReference type="AlphaFoldDB" id="A0A0N5D181"/>
<comment type="similarity">
    <text evidence="2">Belongs to the class I-like SAM-binding methyltransferase superfamily. Erg6/SMT family.</text>
</comment>
<keyword evidence="5" id="KW-1185">Reference proteome</keyword>
<dbReference type="OMA" id="IRTTYCA"/>
<dbReference type="GO" id="GO:0003838">
    <property type="term" value="F:sterol 24-C-methyltransferase activity"/>
    <property type="evidence" value="ECO:0007669"/>
    <property type="project" value="TreeGrafter"/>
</dbReference>
<evidence type="ECO:0000313" key="4">
    <source>
        <dbReference type="EMBL" id="VDN03952.1"/>
    </source>
</evidence>
<reference evidence="4 5" key="2">
    <citation type="submission" date="2018-11" db="EMBL/GenBank/DDBJ databases">
        <authorList>
            <consortium name="Pathogen Informatics"/>
        </authorList>
    </citation>
    <scope>NUCLEOTIDE SEQUENCE [LARGE SCALE GENOMIC DNA]</scope>
</reference>
<feature type="domain" description="Methyltransferase type 11" evidence="3">
    <location>
        <begin position="89"/>
        <end position="175"/>
    </location>
</feature>
<proteinExistence type="inferred from homology"/>
<evidence type="ECO:0000256" key="2">
    <source>
        <dbReference type="ARBA" id="ARBA00038188"/>
    </source>
</evidence>